<dbReference type="GO" id="GO:0006508">
    <property type="term" value="P:proteolysis"/>
    <property type="evidence" value="ECO:0007669"/>
    <property type="project" value="UniProtKB-KW"/>
</dbReference>
<evidence type="ECO:0000256" key="1">
    <source>
        <dbReference type="ARBA" id="ARBA00004613"/>
    </source>
</evidence>
<evidence type="ECO:0000256" key="3">
    <source>
        <dbReference type="ARBA" id="ARBA00022729"/>
    </source>
</evidence>
<dbReference type="Gene3D" id="2.60.40.2310">
    <property type="match status" value="1"/>
</dbReference>
<evidence type="ECO:0000256" key="2">
    <source>
        <dbReference type="ARBA" id="ARBA00011073"/>
    </source>
</evidence>
<proteinExistence type="inferred from homology"/>
<comment type="subcellular location">
    <subcellularLocation>
        <location evidence="1">Secreted</location>
    </subcellularLocation>
</comment>
<dbReference type="PANTHER" id="PTHR10795">
    <property type="entry name" value="PROPROTEIN CONVERTASE SUBTILISIN/KEXIN"/>
    <property type="match status" value="1"/>
</dbReference>
<dbReference type="OrthoDB" id="206201at2759"/>
<keyword evidence="3" id="KW-0732">Signal</keyword>
<keyword evidence="5" id="KW-0645">Protease</keyword>
<dbReference type="InterPro" id="IPR041469">
    <property type="entry name" value="Subtilisin-like_FN3"/>
</dbReference>
<dbReference type="Proteomes" id="UP000634136">
    <property type="component" value="Unassembled WGS sequence"/>
</dbReference>
<reference evidence="5" key="1">
    <citation type="submission" date="2020-09" db="EMBL/GenBank/DDBJ databases">
        <title>Genome-Enabled Discovery of Anthraquinone Biosynthesis in Senna tora.</title>
        <authorList>
            <person name="Kang S.-H."/>
            <person name="Pandey R.P."/>
            <person name="Lee C.-M."/>
            <person name="Sim J.-S."/>
            <person name="Jeong J.-T."/>
            <person name="Choi B.-S."/>
            <person name="Jung M."/>
            <person name="Ginzburg D."/>
            <person name="Zhao K."/>
            <person name="Won S.Y."/>
            <person name="Oh T.-J."/>
            <person name="Yu Y."/>
            <person name="Kim N.-H."/>
            <person name="Lee O.R."/>
            <person name="Lee T.-H."/>
            <person name="Bashyal P."/>
            <person name="Kim T.-S."/>
            <person name="Lee W.-H."/>
            <person name="Kawkins C."/>
            <person name="Kim C.-K."/>
            <person name="Kim J.S."/>
            <person name="Ahn B.O."/>
            <person name="Rhee S.Y."/>
            <person name="Sohng J.K."/>
        </authorList>
    </citation>
    <scope>NUCLEOTIDE SEQUENCE</scope>
    <source>
        <tissue evidence="5">Leaf</tissue>
    </source>
</reference>
<dbReference type="EMBL" id="JAAIUW010000001">
    <property type="protein sequence ID" value="KAF7844696.1"/>
    <property type="molecule type" value="Genomic_DNA"/>
</dbReference>
<evidence type="ECO:0000313" key="5">
    <source>
        <dbReference type="EMBL" id="KAF7844696.1"/>
    </source>
</evidence>
<keyword evidence="6" id="KW-1185">Reference proteome</keyword>
<protein>
    <submittedName>
        <fullName evidence="5">Subtilisin-like protease SBT4.14</fullName>
    </submittedName>
</protein>
<comment type="similarity">
    <text evidence="2">Belongs to the peptidase S8 family.</text>
</comment>
<dbReference type="Gene3D" id="3.50.30.30">
    <property type="match status" value="1"/>
</dbReference>
<gene>
    <name evidence="5" type="ORF">G2W53_001601</name>
</gene>
<dbReference type="CDD" id="cd02120">
    <property type="entry name" value="PA_subtilisin_like"/>
    <property type="match status" value="1"/>
</dbReference>
<feature type="domain" description="Subtilisin-like protease fibronectin type-III" evidence="4">
    <location>
        <begin position="175"/>
        <end position="273"/>
    </location>
</feature>
<sequence length="276" mass="30144">MQGIGVSIFNPKQKQYPLINGVDAAQDSSTKEEARFCYQSSLDPKKVKGKLVFCRLGTYGTEAIVKGIGGIGTILDNDQYPDLAQIFMAPSTIVNSTIAKPMSKRVNKEAEFAYGAGQVHPTRSLNPGLIYDMDDFSYIQFLCHEGYNGSKLSVFVGSSINCSSLLPSIDGHDAINYPTIQLALKSNKATTLAVFRRRVTNVGPGPTVYNATIRAPNGVEIVVNPTSLNFTRTLQRRSFKVVVKAKSMASMTMVSGSVLWRNGRYVVRTPVVIYSP</sequence>
<dbReference type="AlphaFoldDB" id="A0A835CKG4"/>
<comment type="caution">
    <text evidence="5">The sequence shown here is derived from an EMBL/GenBank/DDBJ whole genome shotgun (WGS) entry which is preliminary data.</text>
</comment>
<name>A0A835CKG4_9FABA</name>
<dbReference type="InterPro" id="IPR045051">
    <property type="entry name" value="SBT"/>
</dbReference>
<keyword evidence="5" id="KW-0378">Hydrolase</keyword>
<dbReference type="GO" id="GO:0005576">
    <property type="term" value="C:extracellular region"/>
    <property type="evidence" value="ECO:0007669"/>
    <property type="project" value="UniProtKB-SubCell"/>
</dbReference>
<evidence type="ECO:0000313" key="6">
    <source>
        <dbReference type="Proteomes" id="UP000634136"/>
    </source>
</evidence>
<dbReference type="Pfam" id="PF17766">
    <property type="entry name" value="fn3_6"/>
    <property type="match status" value="1"/>
</dbReference>
<organism evidence="5 6">
    <name type="scientific">Senna tora</name>
    <dbReference type="NCBI Taxonomy" id="362788"/>
    <lineage>
        <taxon>Eukaryota</taxon>
        <taxon>Viridiplantae</taxon>
        <taxon>Streptophyta</taxon>
        <taxon>Embryophyta</taxon>
        <taxon>Tracheophyta</taxon>
        <taxon>Spermatophyta</taxon>
        <taxon>Magnoliopsida</taxon>
        <taxon>eudicotyledons</taxon>
        <taxon>Gunneridae</taxon>
        <taxon>Pentapetalae</taxon>
        <taxon>rosids</taxon>
        <taxon>fabids</taxon>
        <taxon>Fabales</taxon>
        <taxon>Fabaceae</taxon>
        <taxon>Caesalpinioideae</taxon>
        <taxon>Cassia clade</taxon>
        <taxon>Senna</taxon>
    </lineage>
</organism>
<dbReference type="GO" id="GO:0008233">
    <property type="term" value="F:peptidase activity"/>
    <property type="evidence" value="ECO:0007669"/>
    <property type="project" value="UniProtKB-KW"/>
</dbReference>
<accession>A0A835CKG4</accession>
<evidence type="ECO:0000259" key="4">
    <source>
        <dbReference type="Pfam" id="PF17766"/>
    </source>
</evidence>